<dbReference type="STRING" id="50990.A0A4Y7PX40"/>
<keyword evidence="3" id="KW-1185">Reference proteome</keyword>
<reference evidence="2 3" key="1">
    <citation type="submission" date="2018-06" db="EMBL/GenBank/DDBJ databases">
        <title>A transcriptomic atlas of mushroom development highlights an independent origin of complex multicellularity.</title>
        <authorList>
            <consortium name="DOE Joint Genome Institute"/>
            <person name="Krizsan K."/>
            <person name="Almasi E."/>
            <person name="Merenyi Z."/>
            <person name="Sahu N."/>
            <person name="Viragh M."/>
            <person name="Koszo T."/>
            <person name="Mondo S."/>
            <person name="Kiss B."/>
            <person name="Balint B."/>
            <person name="Kues U."/>
            <person name="Barry K."/>
            <person name="Hegedus J.C."/>
            <person name="Henrissat B."/>
            <person name="Johnson J."/>
            <person name="Lipzen A."/>
            <person name="Ohm R."/>
            <person name="Nagy I."/>
            <person name="Pangilinan J."/>
            <person name="Yan J."/>
            <person name="Xiong Y."/>
            <person name="Grigoriev I.V."/>
            <person name="Hibbett D.S."/>
            <person name="Nagy L.G."/>
        </authorList>
    </citation>
    <scope>NUCLEOTIDE SEQUENCE [LARGE SCALE GENOMIC DNA]</scope>
    <source>
        <strain evidence="2 3">SZMC22713</strain>
    </source>
</reference>
<dbReference type="Proteomes" id="UP000294933">
    <property type="component" value="Unassembled WGS sequence"/>
</dbReference>
<dbReference type="AlphaFoldDB" id="A0A4Y7PX40"/>
<organism evidence="2 3">
    <name type="scientific">Rickenella mellea</name>
    <dbReference type="NCBI Taxonomy" id="50990"/>
    <lineage>
        <taxon>Eukaryota</taxon>
        <taxon>Fungi</taxon>
        <taxon>Dikarya</taxon>
        <taxon>Basidiomycota</taxon>
        <taxon>Agaricomycotina</taxon>
        <taxon>Agaricomycetes</taxon>
        <taxon>Hymenochaetales</taxon>
        <taxon>Rickenellaceae</taxon>
        <taxon>Rickenella</taxon>
    </lineage>
</organism>
<protein>
    <submittedName>
        <fullName evidence="2">Uncharacterized protein</fullName>
    </submittedName>
</protein>
<feature type="region of interest" description="Disordered" evidence="1">
    <location>
        <begin position="237"/>
        <end position="294"/>
    </location>
</feature>
<dbReference type="OrthoDB" id="3271284at2759"/>
<dbReference type="VEuPathDB" id="FungiDB:BD410DRAFT_727102"/>
<gene>
    <name evidence="2" type="ORF">BD410DRAFT_727102</name>
</gene>
<dbReference type="EMBL" id="ML170196">
    <property type="protein sequence ID" value="TDL19462.1"/>
    <property type="molecule type" value="Genomic_DNA"/>
</dbReference>
<sequence length="311" mass="34367">MSSPSFKTTPVKWRGLTLEAAKWTFTSKQLQGIVSRAIRQSAESASIRLLSPEVLDNDLAKETERLEALKADIQMNIKVQVRKRRNLVRSLGLYAEGAAVKQDPSGAARIAEDLHEVTDICDQLNDELYEVTDQLSQIHKLYDVHSASALAVALRKLNTSFLKQTAEVHALREEVNQLQVERDEAWKQAEEIAHDLDALNEVIEMSGTGTPTSARSMSRRSSRVSIARKHSLRALKVPARSSVARSSSRRSVRSSQGSAMASAGMRSTFSSDVPPVPPMPPHGRLSGPLSDDSTRNSFGKRLTFHIPFHCC</sequence>
<evidence type="ECO:0000313" key="3">
    <source>
        <dbReference type="Proteomes" id="UP000294933"/>
    </source>
</evidence>
<name>A0A4Y7PX40_9AGAM</name>
<feature type="compositionally biased region" description="Low complexity" evidence="1">
    <location>
        <begin position="253"/>
        <end position="267"/>
    </location>
</feature>
<evidence type="ECO:0000256" key="1">
    <source>
        <dbReference type="SAM" id="MobiDB-lite"/>
    </source>
</evidence>
<proteinExistence type="predicted"/>
<evidence type="ECO:0000313" key="2">
    <source>
        <dbReference type="EMBL" id="TDL19462.1"/>
    </source>
</evidence>
<accession>A0A4Y7PX40</accession>